<dbReference type="InterPro" id="IPR046960">
    <property type="entry name" value="PPR_At4g14850-like_plant"/>
</dbReference>
<proteinExistence type="inferred from homology"/>
<sequence>MPLRSEVKKTTFTFLKLAYNPNPSLKPRKSTSISSEHQQRRQLCASKLPACTSHAIRLYSPRRLFDEIPNPSVILWNQIIRAYAWNGPFDGAIDLYHKDGVEIHSHAKMFGLESDVFVCTALVDFYAKCGILVEAQRLFSSMSHRDVVAWNAMIAGCSLYGLCDDAVQLIMQMQEEGICPNSSTIVGVLPTVGEAKALGHGKALAWKIFDVMGVRNEVSWSAMIGGYVTSDCMKEALELFDQMILKDAMDPTPANTLLSMYAKCGVIDDAISSGIEYFRMMQLSGIDPDLTTMLGVLPACSHLAALQHGFCSHGYLIVRGFATDTLICNALIDMYSKCGKISFAREVFNRMDRRDIVSWECNDNWIWNSWAWNGSTWLFHDLLALGLKPDDITFICLLSSCSHSGLVMEGRLWFDAMSRDFSIVPRMEHCICMVDILGRAGLIDEAHHFIEICHLSLMFAYGVLCFLPAGSIRILNLGKNAAGRWDDAAHIRITQKDWGLKKIPGCSWIEINGIVHAFVGGDQSHLQLSQINRKLEELLVEMKRLGYQAECSFVFQDVEEEEKEQILLYHSEKLAIAFGILNLKAGRPILVTKNLRRVSYLFGRERKDQLGSKVRYQFDQLAKEHSAGFVAILLYCRNQGTSSVDIPKRILSSLWHMLRDGFIISLLLPVTTYKYMFRKQI</sequence>
<dbReference type="GO" id="GO:0008270">
    <property type="term" value="F:zinc ion binding"/>
    <property type="evidence" value="ECO:0007669"/>
    <property type="project" value="InterPro"/>
</dbReference>
<dbReference type="Proteomes" id="UP000288805">
    <property type="component" value="Unassembled WGS sequence"/>
</dbReference>
<comment type="caution">
    <text evidence="5">The sequence shown here is derived from an EMBL/GenBank/DDBJ whole genome shotgun (WGS) entry which is preliminary data.</text>
</comment>
<comment type="similarity">
    <text evidence="1">Belongs to the PPR family. PCMP-H subfamily.</text>
</comment>
<dbReference type="Pfam" id="PF20431">
    <property type="entry name" value="E_motif"/>
    <property type="match status" value="1"/>
</dbReference>
<dbReference type="Pfam" id="PF14432">
    <property type="entry name" value="DYW_deaminase"/>
    <property type="match status" value="1"/>
</dbReference>
<dbReference type="FunFam" id="1.25.40.10:FF:000158">
    <property type="entry name" value="pentatricopeptide repeat-containing protein At2g33680"/>
    <property type="match status" value="1"/>
</dbReference>
<evidence type="ECO:0000256" key="3">
    <source>
        <dbReference type="PROSITE-ProRule" id="PRU00708"/>
    </source>
</evidence>
<dbReference type="GO" id="GO:0003723">
    <property type="term" value="F:RNA binding"/>
    <property type="evidence" value="ECO:0007669"/>
    <property type="project" value="InterPro"/>
</dbReference>
<dbReference type="InterPro" id="IPR002885">
    <property type="entry name" value="PPR_rpt"/>
</dbReference>
<evidence type="ECO:0000313" key="5">
    <source>
        <dbReference type="EMBL" id="RVW72064.1"/>
    </source>
</evidence>
<protein>
    <submittedName>
        <fullName evidence="5">Pentatricopeptide repeat-containing protein</fullName>
    </submittedName>
</protein>
<dbReference type="NCBIfam" id="TIGR00756">
    <property type="entry name" value="PPR"/>
    <property type="match status" value="3"/>
</dbReference>
<evidence type="ECO:0000259" key="4">
    <source>
        <dbReference type="Pfam" id="PF14432"/>
    </source>
</evidence>
<feature type="repeat" description="PPR" evidence="3">
    <location>
        <begin position="216"/>
        <end position="251"/>
    </location>
</feature>
<dbReference type="GO" id="GO:0009451">
    <property type="term" value="P:RNA modification"/>
    <property type="evidence" value="ECO:0007669"/>
    <property type="project" value="InterPro"/>
</dbReference>
<dbReference type="InterPro" id="IPR011990">
    <property type="entry name" value="TPR-like_helical_dom_sf"/>
</dbReference>
<gene>
    <name evidence="5" type="primary">PCMP-E91_0</name>
    <name evidence="5" type="ORF">CK203_054792</name>
</gene>
<dbReference type="Gene3D" id="1.25.40.10">
    <property type="entry name" value="Tetratricopeptide repeat domain"/>
    <property type="match status" value="4"/>
</dbReference>
<feature type="repeat" description="PPR" evidence="3">
    <location>
        <begin position="146"/>
        <end position="180"/>
    </location>
</feature>
<evidence type="ECO:0000313" key="6">
    <source>
        <dbReference type="Proteomes" id="UP000288805"/>
    </source>
</evidence>
<feature type="domain" description="DYW" evidence="4">
    <location>
        <begin position="546"/>
        <end position="596"/>
    </location>
</feature>
<dbReference type="Pfam" id="PF01535">
    <property type="entry name" value="PPR"/>
    <property type="match status" value="3"/>
</dbReference>
<organism evidence="5 6">
    <name type="scientific">Vitis vinifera</name>
    <name type="common">Grape</name>
    <dbReference type="NCBI Taxonomy" id="29760"/>
    <lineage>
        <taxon>Eukaryota</taxon>
        <taxon>Viridiplantae</taxon>
        <taxon>Streptophyta</taxon>
        <taxon>Embryophyta</taxon>
        <taxon>Tracheophyta</taxon>
        <taxon>Spermatophyta</taxon>
        <taxon>Magnoliopsida</taxon>
        <taxon>eudicotyledons</taxon>
        <taxon>Gunneridae</taxon>
        <taxon>Pentapetalae</taxon>
        <taxon>rosids</taxon>
        <taxon>Vitales</taxon>
        <taxon>Vitaceae</taxon>
        <taxon>Viteae</taxon>
        <taxon>Vitis</taxon>
    </lineage>
</organism>
<dbReference type="FunFam" id="1.25.40.10:FF:000285">
    <property type="entry name" value="Pentatricopeptide repeat-containing protein, chloroplastic"/>
    <property type="match status" value="1"/>
</dbReference>
<evidence type="ECO:0000256" key="1">
    <source>
        <dbReference type="ARBA" id="ARBA00006643"/>
    </source>
</evidence>
<dbReference type="InterPro" id="IPR046848">
    <property type="entry name" value="E_motif"/>
</dbReference>
<keyword evidence="2" id="KW-0677">Repeat</keyword>
<evidence type="ECO:0000256" key="2">
    <source>
        <dbReference type="ARBA" id="ARBA00022737"/>
    </source>
</evidence>
<dbReference type="PANTHER" id="PTHR47926:SF536">
    <property type="entry name" value="DYW DOMAIN-CONTAINING PROTEIN"/>
    <property type="match status" value="1"/>
</dbReference>
<dbReference type="EMBL" id="QGNW01000423">
    <property type="protein sequence ID" value="RVW72064.1"/>
    <property type="molecule type" value="Genomic_DNA"/>
</dbReference>
<dbReference type="Pfam" id="PF13041">
    <property type="entry name" value="PPR_2"/>
    <property type="match status" value="1"/>
</dbReference>
<feature type="repeat" description="PPR" evidence="3">
    <location>
        <begin position="324"/>
        <end position="358"/>
    </location>
</feature>
<dbReference type="PANTHER" id="PTHR47926">
    <property type="entry name" value="PENTATRICOPEPTIDE REPEAT-CONTAINING PROTEIN"/>
    <property type="match status" value="1"/>
</dbReference>
<accession>A0A438GIR3</accession>
<name>A0A438GIR3_VITVI</name>
<dbReference type="InterPro" id="IPR032867">
    <property type="entry name" value="DYW_dom"/>
</dbReference>
<reference evidence="5 6" key="1">
    <citation type="journal article" date="2018" name="PLoS Genet.">
        <title>Population sequencing reveals clonal diversity and ancestral inbreeding in the grapevine cultivar Chardonnay.</title>
        <authorList>
            <person name="Roach M.J."/>
            <person name="Johnson D.L."/>
            <person name="Bohlmann J."/>
            <person name="van Vuuren H.J."/>
            <person name="Jones S.J."/>
            <person name="Pretorius I.S."/>
            <person name="Schmidt S.A."/>
            <person name="Borneman A.R."/>
        </authorList>
    </citation>
    <scope>NUCLEOTIDE SEQUENCE [LARGE SCALE GENOMIC DNA]</scope>
    <source>
        <strain evidence="6">cv. Chardonnay</strain>
        <tissue evidence="5">Leaf</tissue>
    </source>
</reference>
<dbReference type="PROSITE" id="PS51375">
    <property type="entry name" value="PPR"/>
    <property type="match status" value="3"/>
</dbReference>
<dbReference type="GO" id="GO:0099402">
    <property type="term" value="P:plant organ development"/>
    <property type="evidence" value="ECO:0007669"/>
    <property type="project" value="UniProtKB-ARBA"/>
</dbReference>
<dbReference type="AlphaFoldDB" id="A0A438GIR3"/>